<dbReference type="CDD" id="cd02503">
    <property type="entry name" value="MobA"/>
    <property type="match status" value="1"/>
</dbReference>
<dbReference type="AlphaFoldDB" id="A0A061B491"/>
<comment type="cofactor">
    <cofactor evidence="5">
        <name>Mg(2+)</name>
        <dbReference type="ChEBI" id="CHEBI:18420"/>
    </cofactor>
</comment>
<dbReference type="Pfam" id="PF00994">
    <property type="entry name" value="MoCF_biosynth"/>
    <property type="match status" value="1"/>
</dbReference>
<feature type="domain" description="MoaB/Mog" evidence="6">
    <location>
        <begin position="468"/>
        <end position="619"/>
    </location>
</feature>
<accession>A0A061B491</accession>
<dbReference type="Gene3D" id="2.170.190.11">
    <property type="entry name" value="Molybdopterin biosynthesis moea protein, domain 3"/>
    <property type="match status" value="1"/>
</dbReference>
<dbReference type="GO" id="GO:0005829">
    <property type="term" value="C:cytosol"/>
    <property type="evidence" value="ECO:0007669"/>
    <property type="project" value="TreeGrafter"/>
</dbReference>
<keyword evidence="5" id="KW-0479">Metal-binding</keyword>
<keyword evidence="3" id="KW-0547">Nucleotide-binding</keyword>
<evidence type="ECO:0000256" key="4">
    <source>
        <dbReference type="ARBA" id="ARBA00023150"/>
    </source>
</evidence>
<dbReference type="InterPro" id="IPR029044">
    <property type="entry name" value="Nucleotide-diphossugar_trans"/>
</dbReference>
<comment type="similarity">
    <text evidence="5">Belongs to the MoeA family.</text>
</comment>
<dbReference type="InterPro" id="IPR036688">
    <property type="entry name" value="MoeA_C_domain_IV_sf"/>
</dbReference>
<dbReference type="GO" id="GO:0006777">
    <property type="term" value="P:Mo-molybdopterin cofactor biosynthetic process"/>
    <property type="evidence" value="ECO:0007669"/>
    <property type="project" value="UniProtKB-UniRule"/>
</dbReference>
<keyword evidence="5" id="KW-0460">Magnesium</keyword>
<dbReference type="SUPFAM" id="SSF53448">
    <property type="entry name" value="Nucleotide-diphospho-sugar transferases"/>
    <property type="match status" value="1"/>
</dbReference>
<dbReference type="InterPro" id="IPR025877">
    <property type="entry name" value="MobA-like_NTP_Trfase"/>
</dbReference>
<dbReference type="PANTHER" id="PTHR10192">
    <property type="entry name" value="MOLYBDOPTERIN BIOSYNTHESIS PROTEIN"/>
    <property type="match status" value="1"/>
</dbReference>
<dbReference type="InterPro" id="IPR036135">
    <property type="entry name" value="MoeA_linker/N_sf"/>
</dbReference>
<evidence type="ECO:0000256" key="5">
    <source>
        <dbReference type="RuleBase" id="RU365090"/>
    </source>
</evidence>
<comment type="catalytic activity">
    <reaction evidence="5">
        <text>adenylyl-molybdopterin + molybdate = Mo-molybdopterin + AMP + H(+)</text>
        <dbReference type="Rhea" id="RHEA:35047"/>
        <dbReference type="ChEBI" id="CHEBI:15378"/>
        <dbReference type="ChEBI" id="CHEBI:36264"/>
        <dbReference type="ChEBI" id="CHEBI:62727"/>
        <dbReference type="ChEBI" id="CHEBI:71302"/>
        <dbReference type="ChEBI" id="CHEBI:456215"/>
    </reaction>
</comment>
<dbReference type="GO" id="GO:0061599">
    <property type="term" value="F:molybdopterin molybdotransferase activity"/>
    <property type="evidence" value="ECO:0007669"/>
    <property type="project" value="UniProtKB-UniRule"/>
</dbReference>
<keyword evidence="5" id="KW-0500">Molybdenum</keyword>
<comment type="function">
    <text evidence="5">Catalyzes two steps in the biosynthesis of the molybdenum cofactor. In the first step, molybdopterin is adenylated. Subsequently, molybdate is inserted into adenylated molybdopterin and AMP is released.</text>
</comment>
<keyword evidence="3" id="KW-0342">GTP-binding</keyword>
<dbReference type="UniPathway" id="UPA00344"/>
<reference evidence="7" key="1">
    <citation type="journal article" date="2014" name="Genome Announc.">
        <title>Draft genome sequence of Rhodosporidium toruloides CECT1137, an oleaginous yeast of biotechnological interest.</title>
        <authorList>
            <person name="Morin N."/>
            <person name="Calcas X."/>
            <person name="Devillers H."/>
            <person name="Durrens P."/>
            <person name="Sherman D.J."/>
            <person name="Nicaud J.-M."/>
            <person name="Neuveglise C."/>
        </authorList>
    </citation>
    <scope>NUCLEOTIDE SEQUENCE</scope>
    <source>
        <strain evidence="7">CECT1137</strain>
    </source>
</reference>
<proteinExistence type="inferred from homology"/>
<name>A0A061B491_RHOTO</name>
<dbReference type="PANTHER" id="PTHR10192:SF5">
    <property type="entry name" value="GEPHYRIN"/>
    <property type="match status" value="1"/>
</dbReference>
<dbReference type="GO" id="GO:0005525">
    <property type="term" value="F:GTP binding"/>
    <property type="evidence" value="ECO:0007669"/>
    <property type="project" value="UniProtKB-KW"/>
</dbReference>
<dbReference type="InterPro" id="IPR036425">
    <property type="entry name" value="MoaB/Mog-like_dom_sf"/>
</dbReference>
<dbReference type="InterPro" id="IPR001453">
    <property type="entry name" value="MoaB/Mog_dom"/>
</dbReference>
<dbReference type="Gene3D" id="3.90.550.10">
    <property type="entry name" value="Spore Coat Polysaccharide Biosynthesis Protein SpsA, Chain A"/>
    <property type="match status" value="1"/>
</dbReference>
<dbReference type="SMART" id="SM00852">
    <property type="entry name" value="MoCF_biosynth"/>
    <property type="match status" value="1"/>
</dbReference>
<dbReference type="Pfam" id="PF12804">
    <property type="entry name" value="NTP_transf_3"/>
    <property type="match status" value="1"/>
</dbReference>
<dbReference type="InterPro" id="IPR038987">
    <property type="entry name" value="MoeA-like"/>
</dbReference>
<dbReference type="GO" id="GO:0005524">
    <property type="term" value="F:ATP binding"/>
    <property type="evidence" value="ECO:0007669"/>
    <property type="project" value="UniProtKB-UniRule"/>
</dbReference>
<dbReference type="SUPFAM" id="SSF53218">
    <property type="entry name" value="Molybdenum cofactor biosynthesis proteins"/>
    <property type="match status" value="1"/>
</dbReference>
<dbReference type="Pfam" id="PF03453">
    <property type="entry name" value="MoeA_N"/>
    <property type="match status" value="1"/>
</dbReference>
<evidence type="ECO:0000256" key="2">
    <source>
        <dbReference type="ARBA" id="ARBA00012509"/>
    </source>
</evidence>
<evidence type="ECO:0000256" key="3">
    <source>
        <dbReference type="ARBA" id="ARBA00023134"/>
    </source>
</evidence>
<dbReference type="EC" id="2.7.7.75" evidence="2"/>
<dbReference type="InterPro" id="IPR013482">
    <property type="entry name" value="Molybde_CF_guanTrfase"/>
</dbReference>
<comment type="catalytic activity">
    <reaction evidence="5">
        <text>molybdopterin + ATP + H(+) = adenylyl-molybdopterin + diphosphate</text>
        <dbReference type="Rhea" id="RHEA:31331"/>
        <dbReference type="ChEBI" id="CHEBI:15378"/>
        <dbReference type="ChEBI" id="CHEBI:30616"/>
        <dbReference type="ChEBI" id="CHEBI:33019"/>
        <dbReference type="ChEBI" id="CHEBI:58698"/>
        <dbReference type="ChEBI" id="CHEBI:62727"/>
    </reaction>
</comment>
<dbReference type="Gene3D" id="3.90.105.10">
    <property type="entry name" value="Molybdopterin biosynthesis moea protein, domain 2"/>
    <property type="match status" value="1"/>
</dbReference>
<dbReference type="CDD" id="cd00887">
    <property type="entry name" value="MoeA"/>
    <property type="match status" value="1"/>
</dbReference>
<dbReference type="EMBL" id="LK052941">
    <property type="protein sequence ID" value="CDR41840.1"/>
    <property type="molecule type" value="Genomic_DNA"/>
</dbReference>
<dbReference type="GO" id="GO:0046872">
    <property type="term" value="F:metal ion binding"/>
    <property type="evidence" value="ECO:0007669"/>
    <property type="project" value="UniProtKB-UniRule"/>
</dbReference>
<keyword evidence="4 5" id="KW-0501">Molybdenum cofactor biosynthesis</keyword>
<gene>
    <name evidence="7" type="ORF">RHTO0S_06e06964g</name>
</gene>
<protein>
    <recommendedName>
        <fullName evidence="2">molybdopterin adenylyltransferase</fullName>
        <ecNumber evidence="2">2.7.7.75</ecNumber>
    </recommendedName>
</protein>
<keyword evidence="5" id="KW-0808">Transferase</keyword>
<dbReference type="OrthoDB" id="20872at2759"/>
<dbReference type="Gene3D" id="2.40.340.10">
    <property type="entry name" value="MoeA, C-terminal, domain IV"/>
    <property type="match status" value="1"/>
</dbReference>
<sequence>MADEVLPTVPKLAALVLLGGKSSRMGRPKALLPHPRTGLPLYKHHLRVLEELEQKGFFPEGVWVSGREDQRNELDLPESVHYVVDDPAKNGDIGPASGILQAFDQNPEATWLLLAVDLPFVTRSAILHLLQSHPADSPVSLFLHPSDGNPEPLFSVWTPRALAQLRENCKKGKSGPCRAAKDVWGGKVVEGRGGVKVLEENWVTDADTPEEWERAIASLSAAKAVPLADSSIPPTPPASPPNSSTSLPIFAPTRRKPVSFAAVHECISRLQPLKADIASAPPTLDRADDSIASVPIDQAVGCISNSSISAHFPHPLHDNSAMDGYAVPSSLLSSASPSSPVELPVLGRIVAGDPPPSLKEVETAGKVGCWEIMTGAVFPSDDFDAVVKVEDTSHSSGSGRPVVVFQAPISAGQNRRRRGEQVQAGEVILREGELVSPEKVLLLAATGISSVSIRPSSVKQPPQRGRVGIITTGKEVIPLSALSSAEPSPGQVVDCTTPYLCALLRSRGYEPIVFPRSGDSISSFSATVSSALSHSPPLDLLLTTAGVSLGVTDHLPSTLSSLGLRELFHGVSIRPGGPVMLSLHTDETTGRTTPVLSLPGNPMASAACMRSFGCAILAQLEGKTDEWKKLEVGADDEERAWADLTSKMREGLSSFFALPVDGKTGEPSFACRMVDGKRAGPCAVGSLVGADAWVRVDAGADGSREKYWCSF</sequence>
<organism evidence="7">
    <name type="scientific">Rhodotorula toruloides</name>
    <name type="common">Yeast</name>
    <name type="synonym">Rhodosporidium toruloides</name>
    <dbReference type="NCBI Taxonomy" id="5286"/>
    <lineage>
        <taxon>Eukaryota</taxon>
        <taxon>Fungi</taxon>
        <taxon>Dikarya</taxon>
        <taxon>Basidiomycota</taxon>
        <taxon>Pucciniomycotina</taxon>
        <taxon>Microbotryomycetes</taxon>
        <taxon>Sporidiobolales</taxon>
        <taxon>Sporidiobolaceae</taxon>
        <taxon>Rhodotorula</taxon>
    </lineage>
</organism>
<dbReference type="SUPFAM" id="SSF63882">
    <property type="entry name" value="MoeA N-terminal region -like"/>
    <property type="match status" value="1"/>
</dbReference>
<dbReference type="InterPro" id="IPR005110">
    <property type="entry name" value="MoeA_linker/N"/>
</dbReference>
<evidence type="ECO:0000313" key="7">
    <source>
        <dbReference type="EMBL" id="CDR41840.1"/>
    </source>
</evidence>
<comment type="similarity">
    <text evidence="1">In the C-terminal section; belongs to the MoeA family.</text>
</comment>
<evidence type="ECO:0000256" key="1">
    <source>
        <dbReference type="ARBA" id="ARBA00008339"/>
    </source>
</evidence>
<comment type="pathway">
    <text evidence="5">Cofactor biosynthesis; molybdopterin biosynthesis.</text>
</comment>
<dbReference type="Gene3D" id="3.40.980.10">
    <property type="entry name" value="MoaB/Mog-like domain"/>
    <property type="match status" value="1"/>
</dbReference>
<dbReference type="GO" id="GO:0061598">
    <property type="term" value="F:molybdopterin adenylyltransferase activity"/>
    <property type="evidence" value="ECO:0007669"/>
    <property type="project" value="UniProtKB-UniRule"/>
</dbReference>
<evidence type="ECO:0000259" key="6">
    <source>
        <dbReference type="SMART" id="SM00852"/>
    </source>
</evidence>